<protein>
    <recommendedName>
        <fullName evidence="8">ComX pheromone</fullName>
    </recommendedName>
    <alternativeName>
        <fullName evidence="9">Competence pheromone</fullName>
    </alternativeName>
</protein>
<keyword evidence="11" id="KW-1185">Reference proteome</keyword>
<keyword evidence="3" id="KW-0588">Pheromone</keyword>
<dbReference type="EMBL" id="JBHSDV010000002">
    <property type="protein sequence ID" value="MFC4387854.1"/>
    <property type="molecule type" value="Genomic_DNA"/>
</dbReference>
<evidence type="ECO:0000256" key="3">
    <source>
        <dbReference type="ARBA" id="ARBA00023044"/>
    </source>
</evidence>
<gene>
    <name evidence="10" type="primary">comX</name>
    <name evidence="10" type="ORF">ACFOZ1_08525</name>
</gene>
<comment type="subunit">
    <text evidence="7">Interacts directly with the sensor histidine kinase ComP and stimulates its activity.</text>
</comment>
<evidence type="ECO:0000256" key="4">
    <source>
        <dbReference type="ARBA" id="ARBA00023287"/>
    </source>
</evidence>
<keyword evidence="4" id="KW-0178">Competence</keyword>
<dbReference type="Pfam" id="PF05952">
    <property type="entry name" value="ComX"/>
    <property type="match status" value="1"/>
</dbReference>
<dbReference type="Proteomes" id="UP001595880">
    <property type="component" value="Unassembled WGS sequence"/>
</dbReference>
<sequence length="54" mass="6267">MQQIIQFLINNGDVLSKVKEGKASLVGVSSEEQKAIVEVFFEQHDNLDSYYYWQ</sequence>
<reference evidence="11" key="1">
    <citation type="journal article" date="2019" name="Int. J. Syst. Evol. Microbiol.">
        <title>The Global Catalogue of Microorganisms (GCM) 10K type strain sequencing project: providing services to taxonomists for standard genome sequencing and annotation.</title>
        <authorList>
            <consortium name="The Broad Institute Genomics Platform"/>
            <consortium name="The Broad Institute Genome Sequencing Center for Infectious Disease"/>
            <person name="Wu L."/>
            <person name="Ma J."/>
        </authorList>
    </citation>
    <scope>NUCLEOTIDE SEQUENCE [LARGE SCALE GENOMIC DNA]</scope>
    <source>
        <strain evidence="11">KACC 14058</strain>
    </source>
</reference>
<comment type="caution">
    <text evidence="10">The sequence shown here is derived from an EMBL/GenBank/DDBJ whole genome shotgun (WGS) entry which is preliminary data.</text>
</comment>
<keyword evidence="5" id="KW-0449">Lipoprotein</keyword>
<evidence type="ECO:0000256" key="8">
    <source>
        <dbReference type="ARBA" id="ARBA00029545"/>
    </source>
</evidence>
<evidence type="ECO:0000256" key="9">
    <source>
        <dbReference type="ARBA" id="ARBA00030321"/>
    </source>
</evidence>
<dbReference type="RefSeq" id="WP_390198450.1">
    <property type="nucleotide sequence ID" value="NZ_JBHSDV010000002.1"/>
</dbReference>
<evidence type="ECO:0000256" key="1">
    <source>
        <dbReference type="ARBA" id="ARBA00004613"/>
    </source>
</evidence>
<organism evidence="10 11">
    <name type="scientific">Gracilibacillus marinus</name>
    <dbReference type="NCBI Taxonomy" id="630535"/>
    <lineage>
        <taxon>Bacteria</taxon>
        <taxon>Bacillati</taxon>
        <taxon>Bacillota</taxon>
        <taxon>Bacilli</taxon>
        <taxon>Bacillales</taxon>
        <taxon>Bacillaceae</taxon>
        <taxon>Gracilibacillus</taxon>
    </lineage>
</organism>
<evidence type="ECO:0000313" key="10">
    <source>
        <dbReference type="EMBL" id="MFC4387854.1"/>
    </source>
</evidence>
<keyword evidence="6" id="KW-0636">Prenylation</keyword>
<name>A0ABV8VTN9_9BACI</name>
<accession>A0ABV8VTN9</accession>
<evidence type="ECO:0000256" key="6">
    <source>
        <dbReference type="ARBA" id="ARBA00023289"/>
    </source>
</evidence>
<evidence type="ECO:0000256" key="7">
    <source>
        <dbReference type="ARBA" id="ARBA00029483"/>
    </source>
</evidence>
<comment type="subcellular location">
    <subcellularLocation>
        <location evidence="1">Secreted</location>
    </subcellularLocation>
</comment>
<proteinExistence type="predicted"/>
<dbReference type="InterPro" id="IPR009233">
    <property type="entry name" value="Competence_ComX_Bacillus"/>
</dbReference>
<keyword evidence="2" id="KW-0964">Secreted</keyword>
<evidence type="ECO:0000313" key="11">
    <source>
        <dbReference type="Proteomes" id="UP001595880"/>
    </source>
</evidence>
<evidence type="ECO:0000256" key="5">
    <source>
        <dbReference type="ARBA" id="ARBA00023288"/>
    </source>
</evidence>
<evidence type="ECO:0000256" key="2">
    <source>
        <dbReference type="ARBA" id="ARBA00022525"/>
    </source>
</evidence>